<feature type="domain" description="Copper resistance protein D" evidence="8">
    <location>
        <begin position="256"/>
        <end position="357"/>
    </location>
</feature>
<keyword evidence="3 7" id="KW-0812">Transmembrane</keyword>
<evidence type="ECO:0000256" key="5">
    <source>
        <dbReference type="ARBA" id="ARBA00023136"/>
    </source>
</evidence>
<keyword evidence="2" id="KW-1003">Cell membrane</keyword>
<evidence type="ECO:0000256" key="6">
    <source>
        <dbReference type="SAM" id="MobiDB-lite"/>
    </source>
</evidence>
<dbReference type="InterPro" id="IPR019108">
    <property type="entry name" value="Caa3_assmbl_CtaG-rel"/>
</dbReference>
<evidence type="ECO:0000313" key="10">
    <source>
        <dbReference type="Proteomes" id="UP000632740"/>
    </source>
</evidence>
<dbReference type="PANTHER" id="PTHR34820:SF4">
    <property type="entry name" value="INNER MEMBRANE PROTEIN YEBZ"/>
    <property type="match status" value="1"/>
</dbReference>
<feature type="transmembrane region" description="Helical" evidence="7">
    <location>
        <begin position="169"/>
        <end position="194"/>
    </location>
</feature>
<name>A0A919TZM2_9CELL</name>
<feature type="transmembrane region" description="Helical" evidence="7">
    <location>
        <begin position="466"/>
        <end position="486"/>
    </location>
</feature>
<reference evidence="9" key="1">
    <citation type="submission" date="2021-01" db="EMBL/GenBank/DDBJ databases">
        <title>Whole genome shotgun sequence of Cellulomonas chitinilytica NBRC 110799.</title>
        <authorList>
            <person name="Komaki H."/>
            <person name="Tamura T."/>
        </authorList>
    </citation>
    <scope>NUCLEOTIDE SEQUENCE</scope>
    <source>
        <strain evidence="9">NBRC 110799</strain>
    </source>
</reference>
<feature type="transmembrane region" description="Helical" evidence="7">
    <location>
        <begin position="335"/>
        <end position="357"/>
    </location>
</feature>
<feature type="transmembrane region" description="Helical" evidence="7">
    <location>
        <begin position="507"/>
        <end position="539"/>
    </location>
</feature>
<feature type="transmembrane region" description="Helical" evidence="7">
    <location>
        <begin position="293"/>
        <end position="314"/>
    </location>
</feature>
<feature type="transmembrane region" description="Helical" evidence="7">
    <location>
        <begin position="20"/>
        <end position="45"/>
    </location>
</feature>
<feature type="transmembrane region" description="Helical" evidence="7">
    <location>
        <begin position="225"/>
        <end position="245"/>
    </location>
</feature>
<comment type="caution">
    <text evidence="9">The sequence shown here is derived from an EMBL/GenBank/DDBJ whole genome shotgun (WGS) entry which is preliminary data.</text>
</comment>
<feature type="transmembrane region" description="Helical" evidence="7">
    <location>
        <begin position="587"/>
        <end position="616"/>
    </location>
</feature>
<dbReference type="PANTHER" id="PTHR34820">
    <property type="entry name" value="INNER MEMBRANE PROTEIN YEBZ"/>
    <property type="match status" value="1"/>
</dbReference>
<evidence type="ECO:0000256" key="2">
    <source>
        <dbReference type="ARBA" id="ARBA00022475"/>
    </source>
</evidence>
<feature type="transmembrane region" description="Helical" evidence="7">
    <location>
        <begin position="65"/>
        <end position="82"/>
    </location>
</feature>
<dbReference type="Pfam" id="PF05425">
    <property type="entry name" value="CopD"/>
    <property type="match status" value="1"/>
</dbReference>
<dbReference type="GO" id="GO:0005886">
    <property type="term" value="C:plasma membrane"/>
    <property type="evidence" value="ECO:0007669"/>
    <property type="project" value="UniProtKB-SubCell"/>
</dbReference>
<evidence type="ECO:0000256" key="1">
    <source>
        <dbReference type="ARBA" id="ARBA00004651"/>
    </source>
</evidence>
<comment type="subcellular location">
    <subcellularLocation>
        <location evidence="1">Cell membrane</location>
        <topology evidence="1">Multi-pass membrane protein</topology>
    </subcellularLocation>
</comment>
<dbReference type="Pfam" id="PF09678">
    <property type="entry name" value="Caa3_CtaG"/>
    <property type="match status" value="1"/>
</dbReference>
<dbReference type="EMBL" id="BONK01000009">
    <property type="protein sequence ID" value="GIG21920.1"/>
    <property type="molecule type" value="Genomic_DNA"/>
</dbReference>
<protein>
    <submittedName>
        <fullName evidence="9">ABC transporter permease</fullName>
    </submittedName>
</protein>
<feature type="transmembrane region" description="Helical" evidence="7">
    <location>
        <begin position="257"/>
        <end position="281"/>
    </location>
</feature>
<dbReference type="AlphaFoldDB" id="A0A919TZM2"/>
<evidence type="ECO:0000256" key="3">
    <source>
        <dbReference type="ARBA" id="ARBA00022692"/>
    </source>
</evidence>
<accession>A0A919TZM2</accession>
<feature type="region of interest" description="Disordered" evidence="6">
    <location>
        <begin position="690"/>
        <end position="710"/>
    </location>
</feature>
<feature type="transmembrane region" description="Helical" evidence="7">
    <location>
        <begin position="551"/>
        <end position="575"/>
    </location>
</feature>
<dbReference type="InterPro" id="IPR008457">
    <property type="entry name" value="Cu-R_CopD_dom"/>
</dbReference>
<dbReference type="Proteomes" id="UP000632740">
    <property type="component" value="Unassembled WGS sequence"/>
</dbReference>
<dbReference type="InterPro" id="IPR032694">
    <property type="entry name" value="CopC/D"/>
</dbReference>
<gene>
    <name evidence="9" type="ORF">Cch01nite_26440</name>
</gene>
<evidence type="ECO:0000313" key="9">
    <source>
        <dbReference type="EMBL" id="GIG21920.1"/>
    </source>
</evidence>
<feature type="transmembrane region" description="Helical" evidence="7">
    <location>
        <begin position="429"/>
        <end position="446"/>
    </location>
</feature>
<evidence type="ECO:0000256" key="4">
    <source>
        <dbReference type="ARBA" id="ARBA00022989"/>
    </source>
</evidence>
<organism evidence="9 10">
    <name type="scientific">Cellulomonas chitinilytica</name>
    <dbReference type="NCBI Taxonomy" id="398759"/>
    <lineage>
        <taxon>Bacteria</taxon>
        <taxon>Bacillati</taxon>
        <taxon>Actinomycetota</taxon>
        <taxon>Actinomycetes</taxon>
        <taxon>Micrococcales</taxon>
        <taxon>Cellulomonadaceae</taxon>
        <taxon>Cellulomonas</taxon>
    </lineage>
</organism>
<keyword evidence="5 7" id="KW-0472">Membrane</keyword>
<feature type="transmembrane region" description="Helical" evidence="7">
    <location>
        <begin position="396"/>
        <end position="417"/>
    </location>
</feature>
<dbReference type="RefSeq" id="WP_203755446.1">
    <property type="nucleotide sequence ID" value="NZ_BONK01000009.1"/>
</dbReference>
<evidence type="ECO:0000259" key="8">
    <source>
        <dbReference type="Pfam" id="PF05425"/>
    </source>
</evidence>
<feature type="compositionally biased region" description="Pro residues" evidence="6">
    <location>
        <begin position="700"/>
        <end position="710"/>
    </location>
</feature>
<feature type="transmembrane region" description="Helical" evidence="7">
    <location>
        <begin position="636"/>
        <end position="658"/>
    </location>
</feature>
<evidence type="ECO:0000256" key="7">
    <source>
        <dbReference type="SAM" id="Phobius"/>
    </source>
</evidence>
<keyword evidence="4 7" id="KW-1133">Transmembrane helix</keyword>
<proteinExistence type="predicted"/>
<dbReference type="GO" id="GO:0006825">
    <property type="term" value="P:copper ion transport"/>
    <property type="evidence" value="ECO:0007669"/>
    <property type="project" value="InterPro"/>
</dbReference>
<sequence>MSTGGTSTAAGRTPGPWGVVALAVVAALAAVAGVAFSGAVLPAVVSDPGALVRWGLPVTSSLAELAGAVTLGALVLAVGVLPRVDPAARTARAARRPSRARADGIETAAGTAYPRSTVVAAAAAGTWTVLSIAHLVLTYANVAGRTLDTPSFGQELGVFVTQIDLGRTLLLVTTVAAVVTALSLVVATPTGAAWTGLVVLVALWQQAQLGHAAGASGHDIATSSMVVHLVGAAVWIGGLAALAVLVRRIGTDLSASVARYSVVAGWCFVAIAVSGLVNGMLRIDTWADLTTAYGVLLLTKVALFGVLGLLGLAHRRSVVPRLAGGTTPATRGGPLFWRLVLVELAVMGAVSGVAVALGETAPPVPETTPPDPSPAYQLTGHPLPPEPTLLRWLTEWRWDLVLAFAAGAGLVVYWRWVWRLRRRGDAWPWARAASWTAGMALFTWATNGGPNLYGHVLFSAHMLQHMVLAMVVPIFVALSAPVTLALRALPVRSTRLRDDESRGPREWILVLVHSRVGTFLAHPVVAAANFVVSMILFYYTGLFEWSLRSPVGHLAMVVHFTAVGYLFVNALVGIDPGPRRLAYPQRLLLLFATMAFHAFFGVSLVSGETLLVADWFGLMGRPWGPSAIADQQAGGAVTWGIGEIPTLALAIGVAVAWAKDDERTARRRDRRVDREGDVEMDEYNAMLAGLAAQDTREPAPGHPTPGRPQP</sequence>
<keyword evidence="10" id="KW-1185">Reference proteome</keyword>